<comment type="caution">
    <text evidence="1">The sequence shown here is derived from an EMBL/GenBank/DDBJ whole genome shotgun (WGS) entry which is preliminary data.</text>
</comment>
<dbReference type="PROSITE" id="PS51257">
    <property type="entry name" value="PROKAR_LIPOPROTEIN"/>
    <property type="match status" value="1"/>
</dbReference>
<dbReference type="Proteomes" id="UP000486602">
    <property type="component" value="Unassembled WGS sequence"/>
</dbReference>
<gene>
    <name evidence="1" type="ORF">G3O08_20590</name>
</gene>
<sequence>MKNTIILFLLILTTACCCKSGDDNKPDEDNNFAQYFRCKVNGEDFQSTGDLTCEPLLFNYFPDSIFGTPQGYLVLRGRNCIDERRVGLRFREAVPQVGTFSLLQPMFADSALPYYSFEPEPGQMNRTVEKLVDGSVTFSRFESRTEEKLGTVEGTFSFTVIDTIDQTTYNITDGEFRFRIQHSW</sequence>
<evidence type="ECO:0000313" key="2">
    <source>
        <dbReference type="Proteomes" id="UP000486602"/>
    </source>
</evidence>
<dbReference type="EMBL" id="JAAGVY010000110">
    <property type="protein sequence ID" value="NEN25893.1"/>
    <property type="molecule type" value="Genomic_DNA"/>
</dbReference>
<accession>A0A7K3WW77</accession>
<organism evidence="1 2">
    <name type="scientific">Cryomorpha ignava</name>
    <dbReference type="NCBI Taxonomy" id="101383"/>
    <lineage>
        <taxon>Bacteria</taxon>
        <taxon>Pseudomonadati</taxon>
        <taxon>Bacteroidota</taxon>
        <taxon>Flavobacteriia</taxon>
        <taxon>Flavobacteriales</taxon>
        <taxon>Cryomorphaceae</taxon>
        <taxon>Cryomorpha</taxon>
    </lineage>
</organism>
<keyword evidence="2" id="KW-1185">Reference proteome</keyword>
<dbReference type="RefSeq" id="WP_163287332.1">
    <property type="nucleotide sequence ID" value="NZ_JAAGVY010000110.1"/>
</dbReference>
<name>A0A7K3WW77_9FLAO</name>
<dbReference type="AlphaFoldDB" id="A0A7K3WW77"/>
<reference evidence="1 2" key="1">
    <citation type="submission" date="2020-02" db="EMBL/GenBank/DDBJ databases">
        <title>Out from the shadows clarifying the taxonomy of the family Cryomorphaceae and related taxa by utilizing the GTDB taxonomic framework.</title>
        <authorList>
            <person name="Bowman J.P."/>
        </authorList>
    </citation>
    <scope>NUCLEOTIDE SEQUENCE [LARGE SCALE GENOMIC DNA]</scope>
    <source>
        <strain evidence="1 2">QSSC 1-22</strain>
    </source>
</reference>
<protein>
    <submittedName>
        <fullName evidence="1">Uncharacterized protein</fullName>
    </submittedName>
</protein>
<proteinExistence type="predicted"/>
<evidence type="ECO:0000313" key="1">
    <source>
        <dbReference type="EMBL" id="NEN25893.1"/>
    </source>
</evidence>